<keyword evidence="2" id="KW-1185">Reference proteome</keyword>
<dbReference type="Proteomes" id="UP001301797">
    <property type="component" value="Chromosome"/>
</dbReference>
<dbReference type="KEGG" id="mefw:F1737_05330"/>
<reference evidence="1 2" key="1">
    <citation type="submission" date="2019-09" db="EMBL/GenBank/DDBJ databases">
        <title>The complete genome of Methanoplanus sp. FWC-SCC4.</title>
        <authorList>
            <person name="Chen S.-C."/>
            <person name="Zhou Y.-Z."/>
            <person name="Lai M.-C."/>
        </authorList>
    </citation>
    <scope>NUCLEOTIDE SEQUENCE [LARGE SCALE GENOMIC DNA]</scope>
    <source>
        <strain evidence="1 2">FWC-SCC4</strain>
    </source>
</reference>
<dbReference type="GeneID" id="85229579"/>
<sequence>MEENTETKYYDVIIPPGVPKKLIIEISEKFDTEIVDRPRALKFANMDGDVRNLLAFRCTKENAIEIQDYMLSELQKFINE</sequence>
<dbReference type="EMBL" id="CP043875">
    <property type="protein sequence ID" value="WOF16168.1"/>
    <property type="molecule type" value="Genomic_DNA"/>
</dbReference>
<evidence type="ECO:0000313" key="1">
    <source>
        <dbReference type="EMBL" id="WOF16168.1"/>
    </source>
</evidence>
<organism evidence="1 2">
    <name type="scientific">Methanochimaera problematica</name>
    <dbReference type="NCBI Taxonomy" id="2609417"/>
    <lineage>
        <taxon>Archaea</taxon>
        <taxon>Methanobacteriati</taxon>
        <taxon>Methanobacteriota</taxon>
        <taxon>Stenosarchaea group</taxon>
        <taxon>Methanomicrobia</taxon>
        <taxon>Methanomicrobiales</taxon>
        <taxon>Methanomicrobiaceae</taxon>
        <taxon>Methanochimaera</taxon>
    </lineage>
</organism>
<evidence type="ECO:0000313" key="2">
    <source>
        <dbReference type="Proteomes" id="UP001301797"/>
    </source>
</evidence>
<protein>
    <submittedName>
        <fullName evidence="1">Uncharacterized protein</fullName>
    </submittedName>
</protein>
<gene>
    <name evidence="1" type="ORF">F1737_05330</name>
</gene>
<proteinExistence type="predicted"/>
<dbReference type="AlphaFoldDB" id="A0AA97I307"/>
<dbReference type="RefSeq" id="WP_317137750.1">
    <property type="nucleotide sequence ID" value="NZ_CP043875.1"/>
</dbReference>
<name>A0AA97I307_9EURY</name>
<accession>A0AA97I307</accession>